<comment type="caution">
    <text evidence="12">The sequence shown here is derived from an EMBL/GenBank/DDBJ whole genome shotgun (WGS) entry which is preliminary data.</text>
</comment>
<accession>A0ABV6ET09</accession>
<dbReference type="Pfam" id="PF02653">
    <property type="entry name" value="BPD_transp_2"/>
    <property type="match status" value="1"/>
</dbReference>
<feature type="transmembrane region" description="Helical" evidence="10">
    <location>
        <begin position="287"/>
        <end position="309"/>
    </location>
</feature>
<dbReference type="CDD" id="cd06581">
    <property type="entry name" value="TM_PBP1_LivM_like"/>
    <property type="match status" value="1"/>
</dbReference>
<dbReference type="InterPro" id="IPR003439">
    <property type="entry name" value="ABC_transporter-like_ATP-bd"/>
</dbReference>
<dbReference type="InterPro" id="IPR001851">
    <property type="entry name" value="ABC_transp_permease"/>
</dbReference>
<dbReference type="InterPro" id="IPR051120">
    <property type="entry name" value="ABC_AA/LPS_Transport"/>
</dbReference>
<evidence type="ECO:0000313" key="12">
    <source>
        <dbReference type="EMBL" id="MFC0241366.1"/>
    </source>
</evidence>
<dbReference type="GO" id="GO:0005524">
    <property type="term" value="F:ATP binding"/>
    <property type="evidence" value="ECO:0007669"/>
    <property type="project" value="UniProtKB-KW"/>
</dbReference>
<evidence type="ECO:0000256" key="7">
    <source>
        <dbReference type="ARBA" id="ARBA00022989"/>
    </source>
</evidence>
<feature type="transmembrane region" description="Helical" evidence="10">
    <location>
        <begin position="243"/>
        <end position="267"/>
    </location>
</feature>
<dbReference type="Pfam" id="PF12399">
    <property type="entry name" value="BCA_ABC_TP_C"/>
    <property type="match status" value="1"/>
</dbReference>
<organism evidence="12 13">
    <name type="scientific">Rhodopseudomonas telluris</name>
    <dbReference type="NCBI Taxonomy" id="644215"/>
    <lineage>
        <taxon>Bacteria</taxon>
        <taxon>Pseudomonadati</taxon>
        <taxon>Pseudomonadota</taxon>
        <taxon>Alphaproteobacteria</taxon>
        <taxon>Hyphomicrobiales</taxon>
        <taxon>Nitrobacteraceae</taxon>
        <taxon>Rhodopseudomonas</taxon>
    </lineage>
</organism>
<feature type="transmembrane region" description="Helical" evidence="10">
    <location>
        <begin position="84"/>
        <end position="102"/>
    </location>
</feature>
<keyword evidence="4 10" id="KW-0812">Transmembrane</keyword>
<evidence type="ECO:0000256" key="1">
    <source>
        <dbReference type="ARBA" id="ARBA00004651"/>
    </source>
</evidence>
<feature type="transmembrane region" description="Helical" evidence="10">
    <location>
        <begin position="109"/>
        <end position="125"/>
    </location>
</feature>
<gene>
    <name evidence="12" type="ORF">ACFFJ6_12855</name>
</gene>
<dbReference type="InterPro" id="IPR032823">
    <property type="entry name" value="BCA_ABC_TP_C"/>
</dbReference>
<evidence type="ECO:0000313" key="13">
    <source>
        <dbReference type="Proteomes" id="UP001589775"/>
    </source>
</evidence>
<feature type="domain" description="ABC transporter" evidence="11">
    <location>
        <begin position="342"/>
        <end position="587"/>
    </location>
</feature>
<feature type="transmembrane region" description="Helical" evidence="10">
    <location>
        <begin position="205"/>
        <end position="223"/>
    </location>
</feature>
<evidence type="ECO:0000256" key="3">
    <source>
        <dbReference type="ARBA" id="ARBA00022475"/>
    </source>
</evidence>
<dbReference type="Pfam" id="PF00005">
    <property type="entry name" value="ABC_tran"/>
    <property type="match status" value="1"/>
</dbReference>
<evidence type="ECO:0000256" key="9">
    <source>
        <dbReference type="ARBA" id="ARBA00024722"/>
    </source>
</evidence>
<evidence type="ECO:0000259" key="11">
    <source>
        <dbReference type="PROSITE" id="PS50893"/>
    </source>
</evidence>
<feature type="transmembrane region" description="Helical" evidence="10">
    <location>
        <begin position="156"/>
        <end position="175"/>
    </location>
</feature>
<feature type="transmembrane region" description="Helical" evidence="10">
    <location>
        <begin position="59"/>
        <end position="78"/>
    </location>
</feature>
<comment type="function">
    <text evidence="9">Involved in beta-(1--&gt;2)glucan export. Transmembrane domains (TMD) form a pore in the inner membrane and the ATP-binding domain (NBD) is responsible for energy generation.</text>
</comment>
<feature type="transmembrane region" description="Helical" evidence="10">
    <location>
        <begin position="25"/>
        <end position="47"/>
    </location>
</feature>
<dbReference type="Proteomes" id="UP001589775">
    <property type="component" value="Unassembled WGS sequence"/>
</dbReference>
<dbReference type="EMBL" id="JBHLWM010000005">
    <property type="protein sequence ID" value="MFC0241366.1"/>
    <property type="molecule type" value="Genomic_DNA"/>
</dbReference>
<keyword evidence="5" id="KW-0547">Nucleotide-binding</keyword>
<dbReference type="SUPFAM" id="SSF52540">
    <property type="entry name" value="P-loop containing nucleoside triphosphate hydrolases"/>
    <property type="match status" value="1"/>
</dbReference>
<dbReference type="PROSITE" id="PS50893">
    <property type="entry name" value="ABC_TRANSPORTER_2"/>
    <property type="match status" value="1"/>
</dbReference>
<dbReference type="CDD" id="cd03219">
    <property type="entry name" value="ABC_Mj1267_LivG_branched"/>
    <property type="match status" value="1"/>
</dbReference>
<evidence type="ECO:0000256" key="8">
    <source>
        <dbReference type="ARBA" id="ARBA00023136"/>
    </source>
</evidence>
<sequence length="589" mass="63048">MPRWLPILVFAVVMAALPLVPGIPPFWIVLLDNIGLAALVAMGLVLLTGVGGLTSFGQAAFCGFGAYTTAYITTVYGVSPWLTLPLSLLVAGGAAVILGLMTVRLSGHYLPLGTIAWGISLYYLFSKLDFLGRNDGISRVPPLSIGALEMWSPQSIYFVIWAMVLISALLTMNLLDSRTGRAIRALRRGHIAAEAFGVRTARAKLLVFIYAAVLAGLSGWLYAHFQRNVNPTPFGPQAGIEYLFIAVVGGAGYVWGGVLGAAIVIVLKEVLQSYLPMLFGGQGQLEIIVFGIMLVILLQLAPGGVWPLLSNLVPIKLRRPRIDPSAAPPPRERTLAETGTLLKVERARKQFGGVVAVNDVSFDVHAREIVALIGPNGAGKSTTFNLITGILTTTGGRIELHGKPIDNAPPQDVVQLGIARTFQHVKLVPDMTVLENVAIGAHLRGSSGALSSMLRFDRAEEAKLLAEATRQIERVGLGAEIDQLAGSLSLGQQRIVEIARALCADPVLLLLDEPAAGLRHMEKQRLAALLRQLRDGGMSVLLVEHDMGFVMDLADRIVVLDFGTRIAEGTPETIKTNPEVIKAYLGALS</sequence>
<evidence type="ECO:0000256" key="10">
    <source>
        <dbReference type="SAM" id="Phobius"/>
    </source>
</evidence>
<evidence type="ECO:0000256" key="6">
    <source>
        <dbReference type="ARBA" id="ARBA00022840"/>
    </source>
</evidence>
<keyword evidence="7 10" id="KW-1133">Transmembrane helix</keyword>
<dbReference type="PANTHER" id="PTHR45772:SF2">
    <property type="entry name" value="ABC TRANSPORTER ATP-BINDING PROTEIN"/>
    <property type="match status" value="1"/>
</dbReference>
<dbReference type="PANTHER" id="PTHR45772">
    <property type="entry name" value="CONSERVED COMPONENT OF ABC TRANSPORTER FOR NATURAL AMINO ACIDS-RELATED"/>
    <property type="match status" value="1"/>
</dbReference>
<keyword evidence="6 12" id="KW-0067">ATP-binding</keyword>
<dbReference type="InterPro" id="IPR003593">
    <property type="entry name" value="AAA+_ATPase"/>
</dbReference>
<proteinExistence type="predicted"/>
<dbReference type="Gene3D" id="3.40.50.300">
    <property type="entry name" value="P-loop containing nucleotide triphosphate hydrolases"/>
    <property type="match status" value="1"/>
</dbReference>
<dbReference type="RefSeq" id="WP_378388249.1">
    <property type="nucleotide sequence ID" value="NZ_JBHLWM010000005.1"/>
</dbReference>
<name>A0ABV6ET09_9BRAD</name>
<comment type="subcellular location">
    <subcellularLocation>
        <location evidence="1">Cell membrane</location>
        <topology evidence="1">Multi-pass membrane protein</topology>
    </subcellularLocation>
</comment>
<reference evidence="12 13" key="1">
    <citation type="submission" date="2024-09" db="EMBL/GenBank/DDBJ databases">
        <authorList>
            <person name="Sun Q."/>
            <person name="Mori K."/>
        </authorList>
    </citation>
    <scope>NUCLEOTIDE SEQUENCE [LARGE SCALE GENOMIC DNA]</scope>
    <source>
        <strain evidence="12 13">KCTC 23279</strain>
    </source>
</reference>
<dbReference type="InterPro" id="IPR043428">
    <property type="entry name" value="LivM-like"/>
</dbReference>
<keyword evidence="3" id="KW-1003">Cell membrane</keyword>
<keyword evidence="8 10" id="KW-0472">Membrane</keyword>
<evidence type="ECO:0000256" key="2">
    <source>
        <dbReference type="ARBA" id="ARBA00022448"/>
    </source>
</evidence>
<dbReference type="InterPro" id="IPR027417">
    <property type="entry name" value="P-loop_NTPase"/>
</dbReference>
<protein>
    <submittedName>
        <fullName evidence="12">ATP-binding cassette domain-containing protein</fullName>
    </submittedName>
</protein>
<keyword evidence="13" id="KW-1185">Reference proteome</keyword>
<keyword evidence="2" id="KW-0813">Transport</keyword>
<evidence type="ECO:0000256" key="4">
    <source>
        <dbReference type="ARBA" id="ARBA00022692"/>
    </source>
</evidence>
<dbReference type="SMART" id="SM00382">
    <property type="entry name" value="AAA"/>
    <property type="match status" value="1"/>
</dbReference>
<evidence type="ECO:0000256" key="5">
    <source>
        <dbReference type="ARBA" id="ARBA00022741"/>
    </source>
</evidence>